<accession>A0A5A7Q5I0</accession>
<evidence type="ECO:0000313" key="2">
    <source>
        <dbReference type="EMBL" id="GER40503.1"/>
    </source>
</evidence>
<name>A0A5A7Q5I0_STRAF</name>
<dbReference type="AlphaFoldDB" id="A0A5A7Q5I0"/>
<evidence type="ECO:0000313" key="3">
    <source>
        <dbReference type="Proteomes" id="UP000325081"/>
    </source>
</evidence>
<protein>
    <submittedName>
        <fullName evidence="2">Cysteine proteinase</fullName>
    </submittedName>
</protein>
<dbReference type="Proteomes" id="UP000325081">
    <property type="component" value="Unassembled WGS sequence"/>
</dbReference>
<reference evidence="3" key="1">
    <citation type="journal article" date="2019" name="Curr. Biol.">
        <title>Genome Sequence of Striga asiatica Provides Insight into the Evolution of Plant Parasitism.</title>
        <authorList>
            <person name="Yoshida S."/>
            <person name="Kim S."/>
            <person name="Wafula E.K."/>
            <person name="Tanskanen J."/>
            <person name="Kim Y.M."/>
            <person name="Honaas L."/>
            <person name="Yang Z."/>
            <person name="Spallek T."/>
            <person name="Conn C.E."/>
            <person name="Ichihashi Y."/>
            <person name="Cheong K."/>
            <person name="Cui S."/>
            <person name="Der J.P."/>
            <person name="Gundlach H."/>
            <person name="Jiao Y."/>
            <person name="Hori C."/>
            <person name="Ishida J.K."/>
            <person name="Kasahara H."/>
            <person name="Kiba T."/>
            <person name="Kim M.S."/>
            <person name="Koo N."/>
            <person name="Laohavisit A."/>
            <person name="Lee Y.H."/>
            <person name="Lumba S."/>
            <person name="McCourt P."/>
            <person name="Mortimer J.C."/>
            <person name="Mutuku J.M."/>
            <person name="Nomura T."/>
            <person name="Sasaki-Sekimoto Y."/>
            <person name="Seto Y."/>
            <person name="Wang Y."/>
            <person name="Wakatake T."/>
            <person name="Sakakibara H."/>
            <person name="Demura T."/>
            <person name="Yamaguchi S."/>
            <person name="Yoneyama K."/>
            <person name="Manabe R.I."/>
            <person name="Nelson D.C."/>
            <person name="Schulman A.H."/>
            <person name="Timko M.P."/>
            <person name="dePamphilis C.W."/>
            <person name="Choi D."/>
            <person name="Shirasu K."/>
        </authorList>
    </citation>
    <scope>NUCLEOTIDE SEQUENCE [LARGE SCALE GENOMIC DNA]</scope>
    <source>
        <strain evidence="3">cv. UVA1</strain>
    </source>
</reference>
<gene>
    <name evidence="2" type="ORF">STAS_17181</name>
</gene>
<dbReference type="InterPro" id="IPR038765">
    <property type="entry name" value="Papain-like_cys_pep_sf"/>
</dbReference>
<dbReference type="EMBL" id="BKCP01005905">
    <property type="protein sequence ID" value="GER40503.1"/>
    <property type="molecule type" value="Genomic_DNA"/>
</dbReference>
<dbReference type="Gene3D" id="2.40.50.170">
    <property type="entry name" value="Cysteine proteinases. Chain C"/>
    <property type="match status" value="1"/>
</dbReference>
<evidence type="ECO:0000256" key="1">
    <source>
        <dbReference type="SAM" id="MobiDB-lite"/>
    </source>
</evidence>
<comment type="caution">
    <text evidence="2">The sequence shown here is derived from an EMBL/GenBank/DDBJ whole genome shotgun (WGS) entry which is preliminary data.</text>
</comment>
<sequence length="223" mass="25025">MASSNSSSLVERHVPAKNSHTGGDFRGEVPGSRGCLNELSWVAKTIRPGRSSTHNVLVLEMVIQWGPIKSHHVSPAHWVKIPLKSPQRLLCSTLPRSILGLFSIYDMILHGPRTEMSFKYQNPYELPYNSKALVLMVFNHNHPARFCSIEVMSPVVKIAGYQRILLNNEQTLMKVGGSWGESGYIRLARDVEYKWGMCDIAMEASYLVVNELSAVSHDHGHEM</sequence>
<dbReference type="SUPFAM" id="SSF54001">
    <property type="entry name" value="Cysteine proteinases"/>
    <property type="match status" value="1"/>
</dbReference>
<keyword evidence="3" id="KW-1185">Reference proteome</keyword>
<proteinExistence type="predicted"/>
<feature type="region of interest" description="Disordered" evidence="1">
    <location>
        <begin position="1"/>
        <end position="27"/>
    </location>
</feature>
<organism evidence="2 3">
    <name type="scientific">Striga asiatica</name>
    <name type="common">Asiatic witchweed</name>
    <name type="synonym">Buchnera asiatica</name>
    <dbReference type="NCBI Taxonomy" id="4170"/>
    <lineage>
        <taxon>Eukaryota</taxon>
        <taxon>Viridiplantae</taxon>
        <taxon>Streptophyta</taxon>
        <taxon>Embryophyta</taxon>
        <taxon>Tracheophyta</taxon>
        <taxon>Spermatophyta</taxon>
        <taxon>Magnoliopsida</taxon>
        <taxon>eudicotyledons</taxon>
        <taxon>Gunneridae</taxon>
        <taxon>Pentapetalae</taxon>
        <taxon>asterids</taxon>
        <taxon>lamiids</taxon>
        <taxon>Lamiales</taxon>
        <taxon>Orobanchaceae</taxon>
        <taxon>Buchnereae</taxon>
        <taxon>Striga</taxon>
    </lineage>
</organism>